<accession>A0A512DPA0</accession>
<gene>
    <name evidence="1" type="ORF">SAE02_24360</name>
</gene>
<dbReference type="AlphaFoldDB" id="A0A512DPA0"/>
<dbReference type="EMBL" id="BJYZ01000009">
    <property type="protein sequence ID" value="GEO38288.1"/>
    <property type="molecule type" value="Genomic_DNA"/>
</dbReference>
<dbReference type="OrthoDB" id="7295923at2"/>
<evidence type="ECO:0000313" key="1">
    <source>
        <dbReference type="EMBL" id="GEO38288.1"/>
    </source>
</evidence>
<keyword evidence="2" id="KW-1185">Reference proteome</keyword>
<organism evidence="1 2">
    <name type="scientific">Skermanella aerolata</name>
    <dbReference type="NCBI Taxonomy" id="393310"/>
    <lineage>
        <taxon>Bacteria</taxon>
        <taxon>Pseudomonadati</taxon>
        <taxon>Pseudomonadota</taxon>
        <taxon>Alphaproteobacteria</taxon>
        <taxon>Rhodospirillales</taxon>
        <taxon>Azospirillaceae</taxon>
        <taxon>Skermanella</taxon>
    </lineage>
</organism>
<name>A0A512DPA0_9PROT</name>
<comment type="caution">
    <text evidence="1">The sequence shown here is derived from an EMBL/GenBank/DDBJ whole genome shotgun (WGS) entry which is preliminary data.</text>
</comment>
<protein>
    <submittedName>
        <fullName evidence="1">Uncharacterized protein</fullName>
    </submittedName>
</protein>
<evidence type="ECO:0000313" key="2">
    <source>
        <dbReference type="Proteomes" id="UP000321523"/>
    </source>
</evidence>
<proteinExistence type="predicted"/>
<dbReference type="Proteomes" id="UP000321523">
    <property type="component" value="Unassembled WGS sequence"/>
</dbReference>
<sequence length="377" mass="41926">MPRLAATFHRHGTLLASLSLWVLFLSAGWSALPMRDRQPVSTFRPADRSAGIAAVSARPVPVFAMRPDRSTLRVGTGSTQADGRIEFTPFDPDDPLLVQGSEGLLFDANLRVLWLLASDEERTRIRLGIDALGRGLREAVDAVLKSPEFADDYKGELTNVIQQAADSAWREPVMRNAYDDLVRGVEPLLRDAARRDLMPLVLNRIEPLIWEMLGANAGALIDIFRTRQWDLKPVERTMDAILRDARERGIVERTSRRILDSRQARTFIQTFAGAVMDAMTRDPRIGGLLVRLVTDQRIGGYLSPLSQPAADLARFAPGMLLGVHPNNDLNAIAAFTFRGFITGRSGRLIILTSPGQRDEMLRLDPRAPRPLLRDAQP</sequence>
<dbReference type="RefSeq" id="WP_044428177.1">
    <property type="nucleotide sequence ID" value="NZ_BJYZ01000009.1"/>
</dbReference>
<reference evidence="1 2" key="1">
    <citation type="submission" date="2019-07" db="EMBL/GenBank/DDBJ databases">
        <title>Whole genome shotgun sequence of Skermanella aerolata NBRC 106429.</title>
        <authorList>
            <person name="Hosoyama A."/>
            <person name="Uohara A."/>
            <person name="Ohji S."/>
            <person name="Ichikawa N."/>
        </authorList>
    </citation>
    <scope>NUCLEOTIDE SEQUENCE [LARGE SCALE GENOMIC DNA]</scope>
    <source>
        <strain evidence="1 2">NBRC 106429</strain>
    </source>
</reference>